<dbReference type="EMBL" id="LJPX01000351">
    <property type="protein sequence ID" value="KPW71685.1"/>
    <property type="molecule type" value="Genomic_DNA"/>
</dbReference>
<feature type="domain" description="HBM" evidence="3">
    <location>
        <begin position="37"/>
        <end position="84"/>
    </location>
</feature>
<reference evidence="5 7" key="2">
    <citation type="submission" date="2018-08" db="EMBL/GenBank/DDBJ databases">
        <title>Recombination of ecologically and evolutionarily significant loci maintains genetic cohesion in the Pseudomonas syringae species complex.</title>
        <authorList>
            <person name="Dillon M."/>
            <person name="Thakur S."/>
            <person name="Almeida R.N.D."/>
            <person name="Weir B.S."/>
            <person name="Guttman D.S."/>
        </authorList>
    </citation>
    <scope>NUCLEOTIDE SEQUENCE [LARGE SCALE GENOMIC DNA]</scope>
    <source>
        <strain evidence="5 7">ICMP 2821</strain>
    </source>
</reference>
<organism evidence="4 6">
    <name type="scientific">Pseudomonas cannabina</name>
    <dbReference type="NCBI Taxonomy" id="86840"/>
    <lineage>
        <taxon>Bacteria</taxon>
        <taxon>Pseudomonadati</taxon>
        <taxon>Pseudomonadota</taxon>
        <taxon>Gammaproteobacteria</taxon>
        <taxon>Pseudomonadales</taxon>
        <taxon>Pseudomonadaceae</taxon>
        <taxon>Pseudomonas</taxon>
    </lineage>
</organism>
<evidence type="ECO:0000256" key="1">
    <source>
        <dbReference type="SAM" id="MobiDB-lite"/>
    </source>
</evidence>
<evidence type="ECO:0000313" key="4">
    <source>
        <dbReference type="EMBL" id="KPW71685.1"/>
    </source>
</evidence>
<protein>
    <submittedName>
        <fullName evidence="4">Methyl-accepting chemotaxis protein</fullName>
    </submittedName>
</protein>
<evidence type="ECO:0000313" key="7">
    <source>
        <dbReference type="Proteomes" id="UP000281372"/>
    </source>
</evidence>
<feature type="transmembrane region" description="Helical" evidence="2">
    <location>
        <begin position="20"/>
        <end position="41"/>
    </location>
</feature>
<dbReference type="InterPro" id="IPR032255">
    <property type="entry name" value="HBM"/>
</dbReference>
<reference evidence="4 6" key="1">
    <citation type="submission" date="2015-09" db="EMBL/GenBank/DDBJ databases">
        <title>Genome announcement of multiple Pseudomonas syringae strains.</title>
        <authorList>
            <person name="Thakur S."/>
            <person name="Wang P.W."/>
            <person name="Gong Y."/>
            <person name="Weir B.S."/>
            <person name="Guttman D.S."/>
        </authorList>
    </citation>
    <scope>NUCLEOTIDE SEQUENCE [LARGE SCALE GENOMIC DNA]</scope>
    <source>
        <strain evidence="4 6">ICMP2823</strain>
    </source>
</reference>
<feature type="region of interest" description="Disordered" evidence="1">
    <location>
        <begin position="86"/>
        <end position="108"/>
    </location>
</feature>
<dbReference type="RefSeq" id="WP_375233520.1">
    <property type="nucleotide sequence ID" value="NZ_FNKU01000001.1"/>
</dbReference>
<keyword evidence="2" id="KW-0812">Transmembrane</keyword>
<gene>
    <name evidence="4" type="ORF">ALO81_04191</name>
    <name evidence="5" type="ORF">ALQ64_00603</name>
</gene>
<dbReference type="PATRIC" id="fig|86840.3.peg.6055"/>
<sequence>MFRLINHALGNMNVRFKLSLGFGLVLLLTLIITLTGWHGLYTMIDRSESLSDVAQLTSLTKDLRADRITDRVQKTPETTAQVIKIQRNENPPDIAAPAEHGAGNHHPA</sequence>
<dbReference type="AlphaFoldDB" id="A0A0P9LBU4"/>
<evidence type="ECO:0000259" key="3">
    <source>
        <dbReference type="Pfam" id="PF16591"/>
    </source>
</evidence>
<dbReference type="Pfam" id="PF16591">
    <property type="entry name" value="HBM"/>
    <property type="match status" value="1"/>
</dbReference>
<keyword evidence="2" id="KW-1133">Transmembrane helix</keyword>
<evidence type="ECO:0000313" key="5">
    <source>
        <dbReference type="EMBL" id="RMN22933.1"/>
    </source>
</evidence>
<name>A0A0P9LBU4_PSECA</name>
<dbReference type="Proteomes" id="UP000050564">
    <property type="component" value="Unassembled WGS sequence"/>
</dbReference>
<dbReference type="Proteomes" id="UP000281372">
    <property type="component" value="Unassembled WGS sequence"/>
</dbReference>
<dbReference type="EMBL" id="RBOW01000763">
    <property type="protein sequence ID" value="RMN22933.1"/>
    <property type="molecule type" value="Genomic_DNA"/>
</dbReference>
<accession>A0A0P9LBU4</accession>
<comment type="caution">
    <text evidence="4">The sequence shown here is derived from an EMBL/GenBank/DDBJ whole genome shotgun (WGS) entry which is preliminary data.</text>
</comment>
<keyword evidence="2" id="KW-0472">Membrane</keyword>
<evidence type="ECO:0000256" key="2">
    <source>
        <dbReference type="SAM" id="Phobius"/>
    </source>
</evidence>
<proteinExistence type="predicted"/>
<evidence type="ECO:0000313" key="6">
    <source>
        <dbReference type="Proteomes" id="UP000050564"/>
    </source>
</evidence>